<dbReference type="SUPFAM" id="SSF51735">
    <property type="entry name" value="NAD(P)-binding Rossmann-fold domains"/>
    <property type="match status" value="1"/>
</dbReference>
<dbReference type="InterPro" id="IPR013154">
    <property type="entry name" value="ADH-like_N"/>
</dbReference>
<evidence type="ECO:0000256" key="5">
    <source>
        <dbReference type="ARBA" id="ARBA00023002"/>
    </source>
</evidence>
<evidence type="ECO:0000313" key="13">
    <source>
        <dbReference type="EMBL" id="KAL2059503.1"/>
    </source>
</evidence>
<evidence type="ECO:0000256" key="3">
    <source>
        <dbReference type="ARBA" id="ARBA00022723"/>
    </source>
</evidence>
<comment type="similarity">
    <text evidence="2 11">Belongs to the zinc-containing alcohol dehydrogenase family.</text>
</comment>
<sequence>MATTQTQLNDEVADATTRWLHSGLQQLGALTVSTQDFLIGVKEREFSYLDSSGSTRTSILEADNAASMVEKNPSVFLYGPGEAKFEDRPVPTIEDSHDVIIRVNYVGVCGSDVHFWLHGGIGAGKITPGSPLVMGHEASGTIHSIGSAVKSLSPGDRVAMEPGFPCRWCARCKEGRYNLCKDMKFAASPPAAHGTLCKYFKLPEDYCFKLPDHVSLEEGVLLEPTSVAVHMAKLVNVKVGESVVVFGAGTVGLLCGAVAEAFGAEKVVLVDILERKLEFAKGFVKGCGTFTPDSKATPEENAARLINEHDLGDGADVVMEASGAEPSVQTGVHVLRTGGSYVQGGLGRPDICFPIVAMAAKELTMKGCFRYATGDFKVALSLISSGKLPVKELITKVVNFEQATEAWEMTRKGEGIKTLIQGVQG</sequence>
<dbReference type="Gene3D" id="3.90.180.10">
    <property type="entry name" value="Medium-chain alcohol dehydrogenases, catalytic domain"/>
    <property type="match status" value="1"/>
</dbReference>
<keyword evidence="6" id="KW-0520">NAD</keyword>
<dbReference type="InterPro" id="IPR045306">
    <property type="entry name" value="SDH-like"/>
</dbReference>
<comment type="cofactor">
    <cofactor evidence="1 11">
        <name>Zn(2+)</name>
        <dbReference type="ChEBI" id="CHEBI:29105"/>
    </cofactor>
</comment>
<evidence type="ECO:0000313" key="14">
    <source>
        <dbReference type="Proteomes" id="UP001590951"/>
    </source>
</evidence>
<protein>
    <recommendedName>
        <fullName evidence="9">D-xylulose reductase</fullName>
        <ecNumber evidence="9">1.1.1.9</ecNumber>
    </recommendedName>
    <alternativeName>
        <fullName evidence="10">Xylitol dehydrogenase A</fullName>
    </alternativeName>
</protein>
<gene>
    <name evidence="13" type="ORF">ABVK25_000796</name>
</gene>
<comment type="caution">
    <text evidence="13">The sequence shown here is derived from an EMBL/GenBank/DDBJ whole genome shotgun (WGS) entry which is preliminary data.</text>
</comment>
<keyword evidence="3 11" id="KW-0479">Metal-binding</keyword>
<evidence type="ECO:0000256" key="8">
    <source>
        <dbReference type="ARBA" id="ARBA00025713"/>
    </source>
</evidence>
<dbReference type="Gene3D" id="3.40.50.720">
    <property type="entry name" value="NAD(P)-binding Rossmann-like Domain"/>
    <property type="match status" value="1"/>
</dbReference>
<dbReference type="PANTHER" id="PTHR43161:SF9">
    <property type="entry name" value="SORBITOL DEHYDROGENASE"/>
    <property type="match status" value="1"/>
</dbReference>
<evidence type="ECO:0000259" key="12">
    <source>
        <dbReference type="SMART" id="SM00829"/>
    </source>
</evidence>
<dbReference type="InterPro" id="IPR020843">
    <property type="entry name" value="ER"/>
</dbReference>
<dbReference type="SUPFAM" id="SSF50129">
    <property type="entry name" value="GroES-like"/>
    <property type="match status" value="1"/>
</dbReference>
<dbReference type="CDD" id="cd05285">
    <property type="entry name" value="sorbitol_DH"/>
    <property type="match status" value="1"/>
</dbReference>
<evidence type="ECO:0000256" key="9">
    <source>
        <dbReference type="ARBA" id="ARBA00026119"/>
    </source>
</evidence>
<evidence type="ECO:0000256" key="4">
    <source>
        <dbReference type="ARBA" id="ARBA00022833"/>
    </source>
</evidence>
<evidence type="ECO:0000256" key="1">
    <source>
        <dbReference type="ARBA" id="ARBA00001947"/>
    </source>
</evidence>
<dbReference type="PROSITE" id="PS00059">
    <property type="entry name" value="ADH_ZINC"/>
    <property type="match status" value="1"/>
</dbReference>
<proteinExistence type="inferred from homology"/>
<dbReference type="Proteomes" id="UP001590951">
    <property type="component" value="Unassembled WGS sequence"/>
</dbReference>
<organism evidence="13 14">
    <name type="scientific">Lepraria finkii</name>
    <dbReference type="NCBI Taxonomy" id="1340010"/>
    <lineage>
        <taxon>Eukaryota</taxon>
        <taxon>Fungi</taxon>
        <taxon>Dikarya</taxon>
        <taxon>Ascomycota</taxon>
        <taxon>Pezizomycotina</taxon>
        <taxon>Lecanoromycetes</taxon>
        <taxon>OSLEUM clade</taxon>
        <taxon>Lecanoromycetidae</taxon>
        <taxon>Lecanorales</taxon>
        <taxon>Lecanorineae</taxon>
        <taxon>Stereocaulaceae</taxon>
        <taxon>Lepraria</taxon>
    </lineage>
</organism>
<reference evidence="13 14" key="1">
    <citation type="submission" date="2024-09" db="EMBL/GenBank/DDBJ databases">
        <title>Rethinking Asexuality: The Enigmatic Case of Functional Sexual Genes in Lepraria (Stereocaulaceae).</title>
        <authorList>
            <person name="Doellman M."/>
            <person name="Sun Y."/>
            <person name="Barcenas-Pena A."/>
            <person name="Lumbsch H.T."/>
            <person name="Grewe F."/>
        </authorList>
    </citation>
    <scope>NUCLEOTIDE SEQUENCE [LARGE SCALE GENOMIC DNA]</scope>
    <source>
        <strain evidence="13 14">Grewe 0041</strain>
    </source>
</reference>
<dbReference type="InterPro" id="IPR002328">
    <property type="entry name" value="ADH_Zn_CS"/>
</dbReference>
<dbReference type="EC" id="1.1.1.9" evidence="9"/>
<feature type="domain" description="Enoyl reductase (ER)" evidence="12">
    <location>
        <begin position="79"/>
        <end position="420"/>
    </location>
</feature>
<dbReference type="InterPro" id="IPR011032">
    <property type="entry name" value="GroES-like_sf"/>
</dbReference>
<evidence type="ECO:0000256" key="7">
    <source>
        <dbReference type="ARBA" id="ARBA00024843"/>
    </source>
</evidence>
<evidence type="ECO:0000256" key="6">
    <source>
        <dbReference type="ARBA" id="ARBA00023027"/>
    </source>
</evidence>
<dbReference type="InterPro" id="IPR013149">
    <property type="entry name" value="ADH-like_C"/>
</dbReference>
<evidence type="ECO:0000256" key="10">
    <source>
        <dbReference type="ARBA" id="ARBA00030139"/>
    </source>
</evidence>
<dbReference type="Pfam" id="PF00107">
    <property type="entry name" value="ADH_zinc_N"/>
    <property type="match status" value="1"/>
</dbReference>
<evidence type="ECO:0000256" key="11">
    <source>
        <dbReference type="RuleBase" id="RU361277"/>
    </source>
</evidence>
<dbReference type="EMBL" id="JBHFEH010000001">
    <property type="protein sequence ID" value="KAL2059503.1"/>
    <property type="molecule type" value="Genomic_DNA"/>
</dbReference>
<dbReference type="Pfam" id="PF08240">
    <property type="entry name" value="ADH_N"/>
    <property type="match status" value="1"/>
</dbReference>
<comment type="function">
    <text evidence="7">Xylitol dehydrogenase which catalyzes the conversion of xylitol to D-xylulose. Xylose is a major component of hemicelluloses such as xylan. Most fungi utilize D-xylose via three enzymatic reactions, xylose reductase (XR), xylitol dehydrogenase (XDH), and xylulokinase, to form xylulose 5-phosphate, which enters pentose phosphate pathway.</text>
</comment>
<name>A0ABR4BNX1_9LECA</name>
<keyword evidence="4 11" id="KW-0862">Zinc</keyword>
<comment type="pathway">
    <text evidence="8">Carbohydrate degradation; L-arabinose degradation via L-arabinitol; D-xylulose 5-phosphate from L-arabinose (fungal route): step 4/5.</text>
</comment>
<dbReference type="PANTHER" id="PTHR43161">
    <property type="entry name" value="SORBITOL DEHYDROGENASE"/>
    <property type="match status" value="1"/>
</dbReference>
<dbReference type="InterPro" id="IPR036291">
    <property type="entry name" value="NAD(P)-bd_dom_sf"/>
</dbReference>
<keyword evidence="14" id="KW-1185">Reference proteome</keyword>
<dbReference type="SMART" id="SM00829">
    <property type="entry name" value="PKS_ER"/>
    <property type="match status" value="1"/>
</dbReference>
<keyword evidence="5" id="KW-0560">Oxidoreductase</keyword>
<accession>A0ABR4BNX1</accession>
<evidence type="ECO:0000256" key="2">
    <source>
        <dbReference type="ARBA" id="ARBA00008072"/>
    </source>
</evidence>